<proteinExistence type="predicted"/>
<sequence>MASKEYLFRACSKYKITSLPNDFALEICEGMVRLAQAVWCSLWNQGQLLAHNYVVIARYLEEKSCTDSYRVHVFFFFCMFTQLLIK</sequence>
<protein>
    <submittedName>
        <fullName evidence="1">Uncharacterized protein</fullName>
    </submittedName>
</protein>
<reference evidence="1" key="1">
    <citation type="submission" date="2014-11" db="EMBL/GenBank/DDBJ databases">
        <authorList>
            <person name="Amaro Gonzalez C."/>
        </authorList>
    </citation>
    <scope>NUCLEOTIDE SEQUENCE</scope>
</reference>
<dbReference type="AlphaFoldDB" id="A0A0E9RMP1"/>
<organism evidence="1">
    <name type="scientific">Anguilla anguilla</name>
    <name type="common">European freshwater eel</name>
    <name type="synonym">Muraena anguilla</name>
    <dbReference type="NCBI Taxonomy" id="7936"/>
    <lineage>
        <taxon>Eukaryota</taxon>
        <taxon>Metazoa</taxon>
        <taxon>Chordata</taxon>
        <taxon>Craniata</taxon>
        <taxon>Vertebrata</taxon>
        <taxon>Euteleostomi</taxon>
        <taxon>Actinopterygii</taxon>
        <taxon>Neopterygii</taxon>
        <taxon>Teleostei</taxon>
        <taxon>Anguilliformes</taxon>
        <taxon>Anguillidae</taxon>
        <taxon>Anguilla</taxon>
    </lineage>
</organism>
<accession>A0A0E9RMP1</accession>
<name>A0A0E9RMP1_ANGAN</name>
<dbReference type="EMBL" id="GBXM01078171">
    <property type="protein sequence ID" value="JAH30406.1"/>
    <property type="molecule type" value="Transcribed_RNA"/>
</dbReference>
<evidence type="ECO:0000313" key="1">
    <source>
        <dbReference type="EMBL" id="JAH30406.1"/>
    </source>
</evidence>
<reference evidence="1" key="2">
    <citation type="journal article" date="2015" name="Fish Shellfish Immunol.">
        <title>Early steps in the European eel (Anguilla anguilla)-Vibrio vulnificus interaction in the gills: Role of the RtxA13 toxin.</title>
        <authorList>
            <person name="Callol A."/>
            <person name="Pajuelo D."/>
            <person name="Ebbesson L."/>
            <person name="Teles M."/>
            <person name="MacKenzie S."/>
            <person name="Amaro C."/>
        </authorList>
    </citation>
    <scope>NUCLEOTIDE SEQUENCE</scope>
</reference>